<dbReference type="InterPro" id="IPR050645">
    <property type="entry name" value="Histidine_acid_phosphatase"/>
</dbReference>
<dbReference type="Proteomes" id="UP000078046">
    <property type="component" value="Unassembled WGS sequence"/>
</dbReference>
<accession>A0A177B1B7</accession>
<proteinExistence type="predicted"/>
<dbReference type="GO" id="GO:0016791">
    <property type="term" value="F:phosphatase activity"/>
    <property type="evidence" value="ECO:0007669"/>
    <property type="project" value="TreeGrafter"/>
</dbReference>
<keyword evidence="4" id="KW-1185">Reference proteome</keyword>
<reference evidence="3 4" key="1">
    <citation type="submission" date="2016-04" db="EMBL/GenBank/DDBJ databases">
        <title>The genome of Intoshia linei affirms orthonectids as highly simplified spiralians.</title>
        <authorList>
            <person name="Mikhailov K.V."/>
            <person name="Slusarev G.S."/>
            <person name="Nikitin M.A."/>
            <person name="Logacheva M.D."/>
            <person name="Penin A."/>
            <person name="Aleoshin V."/>
            <person name="Panchin Y.V."/>
        </authorList>
    </citation>
    <scope>NUCLEOTIDE SEQUENCE [LARGE SCALE GENOMIC DNA]</scope>
    <source>
        <strain evidence="3">Intl2013</strain>
        <tissue evidence="3">Whole animal</tissue>
    </source>
</reference>
<sequence>MAHGEIEPVDDVLDNSKFYWTNSMGQLTENGKNQIIELAQYCKEQYILTNFIKKNYQKNQLNISALFSGNAVRRTMNNDNNYYNLTNFFENPFWSVATVQLHSTYFRSNDYDRTIVSAEIFSSHFYNSKISSDYTDILNCSAIRPKRRFGSIRSCSFEPYCRKLFHICHMDTTDNFWKEIDAVTENSVTKENWMHHAQQLEYSDKTVLIALMNALKIYQNKLPGDASALIFELWQRNTDKYLIKIKYRDGTTKQTQNMRLLDCDELCSFSKFKDIHSHLITHNYDMYCEPASEEQNYFIIIIVLLVFFAIILLGMTIAIFHFMKKLKYELI</sequence>
<gene>
    <name evidence="3" type="ORF">A3Q56_04194</name>
</gene>
<dbReference type="EMBL" id="LWCA01000518">
    <property type="protein sequence ID" value="OAF68077.1"/>
    <property type="molecule type" value="Genomic_DNA"/>
</dbReference>
<dbReference type="SUPFAM" id="SSF53254">
    <property type="entry name" value="Phosphoglycerate mutase-like"/>
    <property type="match status" value="1"/>
</dbReference>
<evidence type="ECO:0000256" key="2">
    <source>
        <dbReference type="SAM" id="Phobius"/>
    </source>
</evidence>
<comment type="caution">
    <text evidence="3">The sequence shown here is derived from an EMBL/GenBank/DDBJ whole genome shotgun (WGS) entry which is preliminary data.</text>
</comment>
<protein>
    <submittedName>
        <fullName evidence="3">Uncharacterized protein</fullName>
    </submittedName>
</protein>
<keyword evidence="1" id="KW-0378">Hydrolase</keyword>
<dbReference type="PANTHER" id="PTHR11567">
    <property type="entry name" value="ACID PHOSPHATASE-RELATED"/>
    <property type="match status" value="1"/>
</dbReference>
<keyword evidence="2" id="KW-0472">Membrane</keyword>
<feature type="transmembrane region" description="Helical" evidence="2">
    <location>
        <begin position="297"/>
        <end position="322"/>
    </location>
</feature>
<dbReference type="AlphaFoldDB" id="A0A177B1B7"/>
<organism evidence="3 4">
    <name type="scientific">Intoshia linei</name>
    <dbReference type="NCBI Taxonomy" id="1819745"/>
    <lineage>
        <taxon>Eukaryota</taxon>
        <taxon>Metazoa</taxon>
        <taxon>Spiralia</taxon>
        <taxon>Lophotrochozoa</taxon>
        <taxon>Mesozoa</taxon>
        <taxon>Orthonectida</taxon>
        <taxon>Rhopaluridae</taxon>
        <taxon>Intoshia</taxon>
    </lineage>
</organism>
<keyword evidence="2" id="KW-1133">Transmembrane helix</keyword>
<dbReference type="Gene3D" id="3.40.50.1240">
    <property type="entry name" value="Phosphoglycerate mutase-like"/>
    <property type="match status" value="2"/>
</dbReference>
<dbReference type="OrthoDB" id="5821688at2759"/>
<keyword evidence="2" id="KW-0812">Transmembrane</keyword>
<name>A0A177B1B7_9BILA</name>
<dbReference type="PANTHER" id="PTHR11567:SF110">
    <property type="entry name" value="2-PHOSPHOXYLOSE PHOSPHATASE 1"/>
    <property type="match status" value="1"/>
</dbReference>
<evidence type="ECO:0000256" key="1">
    <source>
        <dbReference type="ARBA" id="ARBA00022801"/>
    </source>
</evidence>
<evidence type="ECO:0000313" key="3">
    <source>
        <dbReference type="EMBL" id="OAF68077.1"/>
    </source>
</evidence>
<dbReference type="InterPro" id="IPR029033">
    <property type="entry name" value="His_PPase_superfam"/>
</dbReference>
<evidence type="ECO:0000313" key="4">
    <source>
        <dbReference type="Proteomes" id="UP000078046"/>
    </source>
</evidence>